<keyword evidence="3 4" id="KW-0975">Bacterial flagellum</keyword>
<dbReference type="Pfam" id="PF00669">
    <property type="entry name" value="Flagellin_N"/>
    <property type="match status" value="1"/>
</dbReference>
<dbReference type="InterPro" id="IPR042187">
    <property type="entry name" value="Flagellin_C_sub2"/>
</dbReference>
<evidence type="ECO:0000256" key="1">
    <source>
        <dbReference type="ARBA" id="ARBA00005709"/>
    </source>
</evidence>
<dbReference type="Gene3D" id="6.10.10.10">
    <property type="entry name" value="Flagellar export chaperone, C-terminal domain"/>
    <property type="match status" value="1"/>
</dbReference>
<dbReference type="Proteomes" id="UP000287872">
    <property type="component" value="Unassembled WGS sequence"/>
</dbReference>
<name>A0A401UHM8_9CLOT</name>
<dbReference type="InterPro" id="IPR046358">
    <property type="entry name" value="Flagellin_C"/>
</dbReference>
<organism evidence="7 8">
    <name type="scientific">Clostridium tagluense</name>
    <dbReference type="NCBI Taxonomy" id="360422"/>
    <lineage>
        <taxon>Bacteria</taxon>
        <taxon>Bacillati</taxon>
        <taxon>Bacillota</taxon>
        <taxon>Clostridia</taxon>
        <taxon>Eubacteriales</taxon>
        <taxon>Clostridiaceae</taxon>
        <taxon>Clostridium</taxon>
    </lineage>
</organism>
<comment type="subcellular location">
    <subcellularLocation>
        <location evidence="4">Secreted</location>
    </subcellularLocation>
    <subcellularLocation>
        <location evidence="4">Bacterial flagellum</location>
    </subcellularLocation>
</comment>
<dbReference type="GO" id="GO:0005576">
    <property type="term" value="C:extracellular region"/>
    <property type="evidence" value="ECO:0007669"/>
    <property type="project" value="UniProtKB-SubCell"/>
</dbReference>
<dbReference type="InterPro" id="IPR001029">
    <property type="entry name" value="Flagellin_N"/>
</dbReference>
<dbReference type="OrthoDB" id="9796789at2"/>
<sequence length="285" mass="31102">MRLSKNMASLNIYKEYSKNLTKQSGALGRISSGVKINSAKENPNAIAQSERLRMQIRGLQMAAKNTQDGVSMIQTTEGGLEGITSSLQRVRELLVQAGGVTTPADKAVIQKEINQMLDGADDMANNTEFNGVKLLVNKDNKEPKIIETSIGDNVGEIIKIPRYNLTAEGLDLKTKDATGKLVTNVDVDKINESLELVDKALDTIISARSKYGALGSRFESSYNSTIAIADKIESAESGIRDADMAEEIMEYSKYNILIQAGNAMMAQSNKLPQDALRVLENVRSR</sequence>
<comment type="similarity">
    <text evidence="1 4">Belongs to the bacterial flagellin family.</text>
</comment>
<accession>A0A401UHM8</accession>
<keyword evidence="7" id="KW-0966">Cell projection</keyword>
<dbReference type="GO" id="GO:0005198">
    <property type="term" value="F:structural molecule activity"/>
    <property type="evidence" value="ECO:0007669"/>
    <property type="project" value="UniProtKB-UniRule"/>
</dbReference>
<dbReference type="GO" id="GO:0009288">
    <property type="term" value="C:bacterial-type flagellum"/>
    <property type="evidence" value="ECO:0007669"/>
    <property type="project" value="UniProtKB-SubCell"/>
</dbReference>
<dbReference type="InterPro" id="IPR001492">
    <property type="entry name" value="Flagellin"/>
</dbReference>
<evidence type="ECO:0000256" key="2">
    <source>
        <dbReference type="ARBA" id="ARBA00020110"/>
    </source>
</evidence>
<evidence type="ECO:0000313" key="8">
    <source>
        <dbReference type="Proteomes" id="UP000287872"/>
    </source>
</evidence>
<keyword evidence="7" id="KW-0282">Flagellum</keyword>
<evidence type="ECO:0000259" key="6">
    <source>
        <dbReference type="Pfam" id="PF00700"/>
    </source>
</evidence>
<dbReference type="SUPFAM" id="SSF64518">
    <property type="entry name" value="Phase 1 flagellin"/>
    <property type="match status" value="1"/>
</dbReference>
<feature type="domain" description="Flagellin C-terminal" evidence="6">
    <location>
        <begin position="194"/>
        <end position="279"/>
    </location>
</feature>
<comment type="function">
    <text evidence="4">Flagellin is the subunit protein which polymerizes to form the filaments of bacterial flagella.</text>
</comment>
<proteinExistence type="inferred from homology"/>
<gene>
    <name evidence="7" type="ORF">Ctaglu_06050</name>
</gene>
<dbReference type="RefSeq" id="WP_124997983.1">
    <property type="nucleotide sequence ID" value="NZ_BHYK01000003.1"/>
</dbReference>
<keyword evidence="4" id="KW-0964">Secreted</keyword>
<evidence type="ECO:0000256" key="3">
    <source>
        <dbReference type="ARBA" id="ARBA00023143"/>
    </source>
</evidence>
<evidence type="ECO:0000259" key="5">
    <source>
        <dbReference type="Pfam" id="PF00669"/>
    </source>
</evidence>
<reference evidence="7 8" key="1">
    <citation type="submission" date="2018-11" db="EMBL/GenBank/DDBJ databases">
        <title>Genome sequencing and assembly of Clostridium tagluense strain A121.</title>
        <authorList>
            <person name="Murakami T."/>
            <person name="Segawa T."/>
            <person name="Shcherbakova V.A."/>
            <person name="Mori H."/>
            <person name="Yoshimura Y."/>
        </authorList>
    </citation>
    <scope>NUCLEOTIDE SEQUENCE [LARGE SCALE GENOMIC DNA]</scope>
    <source>
        <strain evidence="7 8">A121</strain>
    </source>
</reference>
<evidence type="ECO:0000256" key="4">
    <source>
        <dbReference type="RuleBase" id="RU362073"/>
    </source>
</evidence>
<dbReference type="PRINTS" id="PR00207">
    <property type="entry name" value="FLAGELLIN"/>
</dbReference>
<keyword evidence="8" id="KW-1185">Reference proteome</keyword>
<dbReference type="AlphaFoldDB" id="A0A401UHM8"/>
<dbReference type="Gene3D" id="1.20.1330.10">
    <property type="entry name" value="f41 fragment of flagellin, N-terminal domain"/>
    <property type="match status" value="1"/>
</dbReference>
<evidence type="ECO:0000313" key="7">
    <source>
        <dbReference type="EMBL" id="GCD08982.1"/>
    </source>
</evidence>
<protein>
    <recommendedName>
        <fullName evidence="2 4">Flagellin</fullName>
    </recommendedName>
</protein>
<comment type="caution">
    <text evidence="7">The sequence shown here is derived from an EMBL/GenBank/DDBJ whole genome shotgun (WGS) entry which is preliminary data.</text>
</comment>
<dbReference type="PANTHER" id="PTHR42792">
    <property type="entry name" value="FLAGELLIN"/>
    <property type="match status" value="1"/>
</dbReference>
<dbReference type="Pfam" id="PF00700">
    <property type="entry name" value="Flagellin_C"/>
    <property type="match status" value="1"/>
</dbReference>
<dbReference type="EMBL" id="BHYK01000003">
    <property type="protein sequence ID" value="GCD08982.1"/>
    <property type="molecule type" value="Genomic_DNA"/>
</dbReference>
<dbReference type="PANTHER" id="PTHR42792:SF2">
    <property type="entry name" value="FLAGELLIN"/>
    <property type="match status" value="1"/>
</dbReference>
<feature type="domain" description="Flagellin N-terminal" evidence="5">
    <location>
        <begin position="4"/>
        <end position="137"/>
    </location>
</feature>
<keyword evidence="7" id="KW-0969">Cilium</keyword>